<sequence>MISIESKRGMALDFIVYLIAVEDPVSNHGIHEFFLQKFEVQKSENINIENIQAKLDSLSPFFQFSIENMILSETVNDLLSYYPKELSPQKTENVADFTADYFDYINRFVDISTIIVNDESIDFYDIESSIEENYDDEEINNILSVINSIITSNELYQQKKHQFETLSINQFEINLASIKEHFENYFMLRIVSPDVYISYYASLIFSLNKRASNFLNRFIREINGVSESIVINKYFNNKNFKNKEYLDYQIDENEKLLFQHSFEVPQLDGFFTKNNKSSIISLQASLKNYFSILSASELLRNTNLTEINPHQYLELNAEHSLYGMKLKYLNFLRYGDRIHSQEDKGIENNLEELMTEKSDFIEYLKSKNFDNDEIKIILNALSENKYSSIGIKEIEFKNDINFFRFCYFFYAFDYFQDIEGKKFDTIASFEKITKFNRDNRREVKQQYHKNFIEIDNSNGKHFPFSAKSTDAFLLEIEYSLRIDREKLKPIPEQKKILKFSY</sequence>
<comment type="caution">
    <text evidence="1">The sequence shown here is derived from an EMBL/GenBank/DDBJ whole genome shotgun (WGS) entry which is preliminary data.</text>
</comment>
<protein>
    <submittedName>
        <fullName evidence="1">Uncharacterized protein</fullName>
    </submittedName>
</protein>
<evidence type="ECO:0000313" key="2">
    <source>
        <dbReference type="Proteomes" id="UP000618240"/>
    </source>
</evidence>
<evidence type="ECO:0000313" key="1">
    <source>
        <dbReference type="EMBL" id="MCA6069383.1"/>
    </source>
</evidence>
<name>A0ABS8A7U2_9FLAO</name>
<dbReference type="EMBL" id="JAERSE020000006">
    <property type="protein sequence ID" value="MCA6069383.1"/>
    <property type="molecule type" value="Genomic_DNA"/>
</dbReference>
<accession>A0ABS8A7U2</accession>
<gene>
    <name evidence="1" type="ORF">JI747_019625</name>
</gene>
<dbReference type="Proteomes" id="UP000618240">
    <property type="component" value="Unassembled WGS sequence"/>
</dbReference>
<proteinExistence type="predicted"/>
<organism evidence="1 2">
    <name type="scientific">Chryseobacterium tagetis</name>
    <dbReference type="NCBI Taxonomy" id="2801334"/>
    <lineage>
        <taxon>Bacteria</taxon>
        <taxon>Pseudomonadati</taxon>
        <taxon>Bacteroidota</taxon>
        <taxon>Flavobacteriia</taxon>
        <taxon>Flavobacteriales</taxon>
        <taxon>Weeksellaceae</taxon>
        <taxon>Chryseobacterium group</taxon>
        <taxon>Chryseobacterium</taxon>
    </lineage>
</organism>
<keyword evidence="2" id="KW-1185">Reference proteome</keyword>
<reference evidence="1 2" key="1">
    <citation type="submission" date="2021-09" db="EMBL/GenBank/DDBJ databases">
        <title>Genome sequencing and assembly of Chryseobacterium sp. RG1.</title>
        <authorList>
            <person name="Chhetri G."/>
        </authorList>
    </citation>
    <scope>NUCLEOTIDE SEQUENCE [LARGE SCALE GENOMIC DNA]</scope>
    <source>
        <strain evidence="1 2">RG1</strain>
    </source>
</reference>
<dbReference type="RefSeq" id="WP_225690558.1">
    <property type="nucleotide sequence ID" value="NZ_JAERSE020000006.1"/>
</dbReference>